<keyword evidence="1" id="KW-0614">Plasmid</keyword>
<gene>
    <name evidence="1" type="ORF">V6668_31200</name>
</gene>
<dbReference type="RefSeq" id="WP_338709041.1">
    <property type="nucleotide sequence ID" value="NZ_CP145893.1"/>
</dbReference>
<evidence type="ECO:0000313" key="1">
    <source>
        <dbReference type="EMBL" id="WWP23861.1"/>
    </source>
</evidence>
<dbReference type="Gene3D" id="2.30.30.110">
    <property type="match status" value="1"/>
</dbReference>
<dbReference type="AlphaFoldDB" id="A0ABD8B202"/>
<dbReference type="GeneID" id="93480039"/>
<protein>
    <recommendedName>
        <fullName evidence="3">Type II toxin-antitoxin system PemK/MazF family toxin</fullName>
    </recommendedName>
</protein>
<dbReference type="InterPro" id="IPR011067">
    <property type="entry name" value="Plasmid_toxin/cell-grow_inhib"/>
</dbReference>
<evidence type="ECO:0008006" key="3">
    <source>
        <dbReference type="Google" id="ProtNLM"/>
    </source>
</evidence>
<dbReference type="EMBL" id="CP145893">
    <property type="protein sequence ID" value="WWP23861.1"/>
    <property type="molecule type" value="Genomic_DNA"/>
</dbReference>
<evidence type="ECO:0000313" key="2">
    <source>
        <dbReference type="Proteomes" id="UP001364764"/>
    </source>
</evidence>
<sequence length="253" mass="29624">MAETLKETEQLVQTYNLKESIQYLLWNDLFNKHTLNGVNYDTYQVSSPTNSNPVRYASGRKVLVDFGYGIDRELFQPHPAIVLGDFKELLVVVPTNSDDGSTFPGDLEKALIRIPTDRHHSKKYPIFPKDTIINLHQIRHISKNRVTKDLKANVKLYNMPNLNIAQLNEYLPYPVLNRGDSLHRAIMVKLAQIYSPDVLFEIKRKQFKKLNSYQDLFHMRRDEYRELVRVLKPILNRVIVKFPSDRETVGWRD</sequence>
<reference evidence="1 2" key="1">
    <citation type="submission" date="2024-02" db="EMBL/GenBank/DDBJ databases">
        <title>Complete sequences of two Paenibacillus sp. strains and one Lysinibacillus strain isolated from the environment on STAA medium highlight biotechnological potential.</title>
        <authorList>
            <person name="Attere S.A."/>
            <person name="Piche L.C."/>
            <person name="Intertaglia L."/>
            <person name="Lami R."/>
            <person name="Charette S.J."/>
            <person name="Vincent A.T."/>
        </authorList>
    </citation>
    <scope>NUCLEOTIDE SEQUENCE [LARGE SCALE GENOMIC DNA]</scope>
    <source>
        <strain evidence="1 2">Y5S-7</strain>
        <plasmid evidence="1 2">pY5S7-1</plasmid>
    </source>
</reference>
<proteinExistence type="predicted"/>
<name>A0ABD8B202_PAEAM</name>
<dbReference type="SUPFAM" id="SSF50118">
    <property type="entry name" value="Cell growth inhibitor/plasmid maintenance toxic component"/>
    <property type="match status" value="1"/>
</dbReference>
<dbReference type="Proteomes" id="UP001364764">
    <property type="component" value="Plasmid pY5S7-1"/>
</dbReference>
<organism evidence="1 2">
    <name type="scientific">Paenibacillus amylolyticus</name>
    <dbReference type="NCBI Taxonomy" id="1451"/>
    <lineage>
        <taxon>Bacteria</taxon>
        <taxon>Bacillati</taxon>
        <taxon>Bacillota</taxon>
        <taxon>Bacilli</taxon>
        <taxon>Bacillales</taxon>
        <taxon>Paenibacillaceae</taxon>
        <taxon>Paenibacillus</taxon>
    </lineage>
</organism>
<accession>A0ABD8B202</accession>
<geneLocation type="plasmid" evidence="1 2">
    <name>pY5S7-1</name>
</geneLocation>